<evidence type="ECO:0000313" key="6">
    <source>
        <dbReference type="Proteomes" id="UP000824209"/>
    </source>
</evidence>
<gene>
    <name evidence="5" type="ORF">H9943_09375</name>
</gene>
<dbReference type="Proteomes" id="UP000824209">
    <property type="component" value="Unassembled WGS sequence"/>
</dbReference>
<protein>
    <submittedName>
        <fullName evidence="5">M23 family metallopeptidase</fullName>
    </submittedName>
</protein>
<dbReference type="InterPro" id="IPR050570">
    <property type="entry name" value="Cell_wall_metabolism_enzyme"/>
</dbReference>
<dbReference type="Pfam" id="PF01551">
    <property type="entry name" value="Peptidase_M23"/>
    <property type="match status" value="1"/>
</dbReference>
<dbReference type="PANTHER" id="PTHR21666:SF289">
    <property type="entry name" value="L-ALA--D-GLU ENDOPEPTIDASE"/>
    <property type="match status" value="1"/>
</dbReference>
<evidence type="ECO:0000256" key="2">
    <source>
        <dbReference type="SAM" id="MobiDB-lite"/>
    </source>
</evidence>
<sequence length="271" mass="29495">MWEKQAGDVPGGQLHPWKEQRKRAQDMGEDASALLFVQLVLCVMIALIVFFAKMSQAPFFTDMRQQYQEMISYGVEFSSDNPMIRFATGGVDALRDQAQKVLDELQAYEPEALTGSGGFWPIKSREVPQGASMEPYVSPQELTLPVAGVFTSGFGFRENPVTGEDDFHAGIDLAAAEGTPVKSALKGQVLKTGYNDSRGSYILVRHENGVQTLYQHLSFAAVRQGQAVEAGEIIGMVGSTGLSTGPHLHFELRVNGVCVDPALSLPQIQEG</sequence>
<feature type="region of interest" description="Disordered" evidence="2">
    <location>
        <begin position="1"/>
        <end position="22"/>
    </location>
</feature>
<keyword evidence="1" id="KW-0732">Signal</keyword>
<keyword evidence="3" id="KW-1133">Transmembrane helix</keyword>
<accession>A0A9D2M343</accession>
<keyword evidence="3" id="KW-0472">Membrane</keyword>
<dbReference type="GO" id="GO:0004222">
    <property type="term" value="F:metalloendopeptidase activity"/>
    <property type="evidence" value="ECO:0007669"/>
    <property type="project" value="TreeGrafter"/>
</dbReference>
<dbReference type="AlphaFoldDB" id="A0A9D2M343"/>
<evidence type="ECO:0000256" key="3">
    <source>
        <dbReference type="SAM" id="Phobius"/>
    </source>
</evidence>
<feature type="transmembrane region" description="Helical" evidence="3">
    <location>
        <begin position="31"/>
        <end position="52"/>
    </location>
</feature>
<name>A0A9D2M343_9FIRM</name>
<dbReference type="CDD" id="cd12797">
    <property type="entry name" value="M23_peptidase"/>
    <property type="match status" value="1"/>
</dbReference>
<dbReference type="PANTHER" id="PTHR21666">
    <property type="entry name" value="PEPTIDASE-RELATED"/>
    <property type="match status" value="1"/>
</dbReference>
<reference evidence="5" key="1">
    <citation type="journal article" date="2021" name="PeerJ">
        <title>Extensive microbial diversity within the chicken gut microbiome revealed by metagenomics and culture.</title>
        <authorList>
            <person name="Gilroy R."/>
            <person name="Ravi A."/>
            <person name="Getino M."/>
            <person name="Pursley I."/>
            <person name="Horton D.L."/>
            <person name="Alikhan N.F."/>
            <person name="Baker D."/>
            <person name="Gharbi K."/>
            <person name="Hall N."/>
            <person name="Watson M."/>
            <person name="Adriaenssens E.M."/>
            <person name="Foster-Nyarko E."/>
            <person name="Jarju S."/>
            <person name="Secka A."/>
            <person name="Antonio M."/>
            <person name="Oren A."/>
            <person name="Chaudhuri R.R."/>
            <person name="La Ragione R."/>
            <person name="Hildebrand F."/>
            <person name="Pallen M.J."/>
        </authorList>
    </citation>
    <scope>NUCLEOTIDE SEQUENCE</scope>
    <source>
        <strain evidence="5">ChiBcec8-14828</strain>
    </source>
</reference>
<evidence type="ECO:0000259" key="4">
    <source>
        <dbReference type="Pfam" id="PF01551"/>
    </source>
</evidence>
<feature type="domain" description="M23ase beta-sheet core" evidence="4">
    <location>
        <begin position="167"/>
        <end position="261"/>
    </location>
</feature>
<evidence type="ECO:0000313" key="5">
    <source>
        <dbReference type="EMBL" id="HJB40590.1"/>
    </source>
</evidence>
<keyword evidence="3" id="KW-0812">Transmembrane</keyword>
<dbReference type="EMBL" id="DWYA01000084">
    <property type="protein sequence ID" value="HJB40590.1"/>
    <property type="molecule type" value="Genomic_DNA"/>
</dbReference>
<dbReference type="SUPFAM" id="SSF51261">
    <property type="entry name" value="Duplicated hybrid motif"/>
    <property type="match status" value="1"/>
</dbReference>
<dbReference type="InterPro" id="IPR011055">
    <property type="entry name" value="Dup_hybrid_motif"/>
</dbReference>
<dbReference type="InterPro" id="IPR016047">
    <property type="entry name" value="M23ase_b-sheet_dom"/>
</dbReference>
<reference evidence="5" key="2">
    <citation type="submission" date="2021-04" db="EMBL/GenBank/DDBJ databases">
        <authorList>
            <person name="Gilroy R."/>
        </authorList>
    </citation>
    <scope>NUCLEOTIDE SEQUENCE</scope>
    <source>
        <strain evidence="5">ChiBcec8-14828</strain>
    </source>
</reference>
<dbReference type="Gene3D" id="2.70.70.10">
    <property type="entry name" value="Glucose Permease (Domain IIA)"/>
    <property type="match status" value="1"/>
</dbReference>
<proteinExistence type="predicted"/>
<organism evidence="5 6">
    <name type="scientific">Candidatus Ruthenibacterium avium</name>
    <dbReference type="NCBI Taxonomy" id="2838751"/>
    <lineage>
        <taxon>Bacteria</taxon>
        <taxon>Bacillati</taxon>
        <taxon>Bacillota</taxon>
        <taxon>Clostridia</taxon>
        <taxon>Eubacteriales</taxon>
        <taxon>Oscillospiraceae</taxon>
        <taxon>Ruthenibacterium</taxon>
    </lineage>
</organism>
<evidence type="ECO:0000256" key="1">
    <source>
        <dbReference type="ARBA" id="ARBA00022729"/>
    </source>
</evidence>
<comment type="caution">
    <text evidence="5">The sequence shown here is derived from an EMBL/GenBank/DDBJ whole genome shotgun (WGS) entry which is preliminary data.</text>
</comment>